<comment type="caution">
    <text evidence="5">The sequence shown here is derived from an EMBL/GenBank/DDBJ whole genome shotgun (WGS) entry which is preliminary data.</text>
</comment>
<feature type="transmembrane region" description="Helical" evidence="2">
    <location>
        <begin position="250"/>
        <end position="268"/>
    </location>
</feature>
<evidence type="ECO:0000256" key="2">
    <source>
        <dbReference type="SAM" id="Phobius"/>
    </source>
</evidence>
<evidence type="ECO:0008006" key="7">
    <source>
        <dbReference type="Google" id="ProtNLM"/>
    </source>
</evidence>
<evidence type="ECO:0000256" key="1">
    <source>
        <dbReference type="SAM" id="MobiDB-lite"/>
    </source>
</evidence>
<feature type="transmembrane region" description="Helical" evidence="2">
    <location>
        <begin position="280"/>
        <end position="301"/>
    </location>
</feature>
<name>A0AAN9UGW6_9PEZI</name>
<feature type="compositionally biased region" description="Basic and acidic residues" evidence="1">
    <location>
        <begin position="206"/>
        <end position="232"/>
    </location>
</feature>
<dbReference type="InterPro" id="IPR057688">
    <property type="entry name" value="DUF7928"/>
</dbReference>
<organism evidence="5 6">
    <name type="scientific">Cytospora paraplurivora</name>
    <dbReference type="NCBI Taxonomy" id="2898453"/>
    <lineage>
        <taxon>Eukaryota</taxon>
        <taxon>Fungi</taxon>
        <taxon>Dikarya</taxon>
        <taxon>Ascomycota</taxon>
        <taxon>Pezizomycotina</taxon>
        <taxon>Sordariomycetes</taxon>
        <taxon>Sordariomycetidae</taxon>
        <taxon>Diaporthales</taxon>
        <taxon>Cytosporaceae</taxon>
        <taxon>Cytospora</taxon>
    </lineage>
</organism>
<protein>
    <recommendedName>
        <fullName evidence="7">Glycosyltransferase 2-like domain-containing protein</fullName>
    </recommendedName>
</protein>
<keyword evidence="2" id="KW-0472">Membrane</keyword>
<dbReference type="AlphaFoldDB" id="A0AAN9UGW6"/>
<keyword evidence="6" id="KW-1185">Reference proteome</keyword>
<gene>
    <name evidence="5" type="ORF">SLS53_002249</name>
</gene>
<dbReference type="Gene3D" id="3.90.550.10">
    <property type="entry name" value="Spore Coat Polysaccharide Biosynthesis Protein SpsA, Chain A"/>
    <property type="match status" value="1"/>
</dbReference>
<feature type="compositionally biased region" description="Polar residues" evidence="1">
    <location>
        <begin position="24"/>
        <end position="40"/>
    </location>
</feature>
<dbReference type="Pfam" id="PF25550">
    <property type="entry name" value="DUF7928"/>
    <property type="match status" value="1"/>
</dbReference>
<accession>A0AAN9UGW6</accession>
<dbReference type="Pfam" id="PF13632">
    <property type="entry name" value="Glyco_trans_2_3"/>
    <property type="match status" value="1"/>
</dbReference>
<feature type="transmembrane region" description="Helical" evidence="2">
    <location>
        <begin position="766"/>
        <end position="785"/>
    </location>
</feature>
<evidence type="ECO:0000259" key="3">
    <source>
        <dbReference type="Pfam" id="PF13632"/>
    </source>
</evidence>
<sequence length="877" mass="99093">MNHQKSSSRTGTRSRTTATNSSSKPLNGSPNTQLTSGSSRSHQESIESLRVIRSDVMVNYLYQQALSKSYISPVDLWQGIVVKKARGEYSCCPPQLEEFEDGLVDNVKKMNVCCAMTVSTPVTRTILENMKYAEMDYVPMPNGLRVQILGTMSDLPRCQLHQFAAFLRDLLILVVWDDDAENLLRRAEGLEAKFVKMIWTGKKADSEAGEAGQEREKDVPRKEGDEYTDPRQLEAGTTTQEHRPLRLENAVIVALTICLAVICISLGWKALVVECATDGTYVRLALIAFGPMQVFISLFFFQAICGNIIQLVGPVSQMVNNSKNYSGKAPKKRLDRRSKLPHVTVQMPVCQEGLASVIRPTVMSVKAAISTYEMQGGTANIFVNDDGMQLISKADAQARCDFYDEHQIGWVARPMHNPFGSRPFYRRGKFKKASNMNFSLGVSNKIEARLERVRRTHGWTQLDENRAYEKALATILAEDDKGTWAGGNTRVGDYILLIDCDTRVPKDCLLDAVTEMEQSPQVAIIQFKSGVVNVSTSYFEKGVTWFTNLIYTAITFAASTGDACPFVGHNALMRWSALQTAAAFEDGEGYEKYWSESHVSEDFDMAIRLQCAGYSLRYASYTGEGFKEGVSLTVYDEVARWEKYAYGCNELIFHPFRLWLTRGPFTPFFRKFIATREMPLPAKVTICSYIGTYYAIASAWIFTAVNYFVCGWGYNVNERYYAESFSTFFSVVMVFTGAGNFSLAVLRYRLERGNPARKYWDNLKWIPLFSVFLGGISLHVSQAILSHFFEIEINWGATAKEVQAVIFYQEFKKILWKFKGTFVFCLLSMSMMVVLFSFVPYQWQVRDFASMFPFAMLVACHFSLPVVLNPALMKLSW</sequence>
<feature type="domain" description="DUF7928" evidence="4">
    <location>
        <begin position="52"/>
        <end position="207"/>
    </location>
</feature>
<keyword evidence="2" id="KW-0812">Transmembrane</keyword>
<dbReference type="InterPro" id="IPR029044">
    <property type="entry name" value="Nucleotide-diphossugar_trans"/>
</dbReference>
<dbReference type="EMBL" id="JAJSPL020000006">
    <property type="protein sequence ID" value="KAK7746290.1"/>
    <property type="molecule type" value="Genomic_DNA"/>
</dbReference>
<dbReference type="PANTHER" id="PTHR35408:SF1">
    <property type="entry name" value="GLYCOSYLTRANSFERASE 2-LIKE DOMAIN-CONTAINING PROTEIN"/>
    <property type="match status" value="1"/>
</dbReference>
<feature type="transmembrane region" description="Helical" evidence="2">
    <location>
        <begin position="728"/>
        <end position="746"/>
    </location>
</feature>
<feature type="transmembrane region" description="Helical" evidence="2">
    <location>
        <begin position="821"/>
        <end position="841"/>
    </location>
</feature>
<dbReference type="Proteomes" id="UP001320245">
    <property type="component" value="Unassembled WGS sequence"/>
</dbReference>
<evidence type="ECO:0000259" key="4">
    <source>
        <dbReference type="Pfam" id="PF25550"/>
    </source>
</evidence>
<dbReference type="InterPro" id="IPR001173">
    <property type="entry name" value="Glyco_trans_2-like"/>
</dbReference>
<feature type="region of interest" description="Disordered" evidence="1">
    <location>
        <begin position="206"/>
        <end position="240"/>
    </location>
</feature>
<feature type="transmembrane region" description="Helical" evidence="2">
    <location>
        <begin position="686"/>
        <end position="708"/>
    </location>
</feature>
<feature type="region of interest" description="Disordered" evidence="1">
    <location>
        <begin position="1"/>
        <end position="43"/>
    </location>
</feature>
<dbReference type="PANTHER" id="PTHR35408">
    <property type="entry name" value="CHROMOSOME 15, WHOLE GENOME SHOTGUN SEQUENCE"/>
    <property type="match status" value="1"/>
</dbReference>
<proteinExistence type="predicted"/>
<reference evidence="5 6" key="1">
    <citation type="journal article" date="2023" name="PLoS ONE">
        <title>Cytospora paraplurivora sp. nov. isolated from orchards with fruit tree decline syndrome in Ontario, Canada.</title>
        <authorList>
            <person name="Ilyukhin E."/>
            <person name="Nguyen H.D.T."/>
            <person name="Castle A.J."/>
            <person name="Ellouze W."/>
        </authorList>
    </citation>
    <scope>NUCLEOTIDE SEQUENCE [LARGE SCALE GENOMIC DNA]</scope>
    <source>
        <strain evidence="5 6">FDS-564</strain>
    </source>
</reference>
<dbReference type="SUPFAM" id="SSF53448">
    <property type="entry name" value="Nucleotide-diphospho-sugar transferases"/>
    <property type="match status" value="1"/>
</dbReference>
<evidence type="ECO:0000313" key="5">
    <source>
        <dbReference type="EMBL" id="KAK7746290.1"/>
    </source>
</evidence>
<evidence type="ECO:0000313" key="6">
    <source>
        <dbReference type="Proteomes" id="UP001320245"/>
    </source>
</evidence>
<feature type="domain" description="Glycosyltransferase 2-like" evidence="3">
    <location>
        <begin position="494"/>
        <end position="708"/>
    </location>
</feature>
<keyword evidence="2" id="KW-1133">Transmembrane helix</keyword>
<feature type="compositionally biased region" description="Low complexity" evidence="1">
    <location>
        <begin position="7"/>
        <end position="23"/>
    </location>
</feature>
<feature type="transmembrane region" description="Helical" evidence="2">
    <location>
        <begin position="848"/>
        <end position="868"/>
    </location>
</feature>